<organism evidence="1 2">
    <name type="scientific">Thalassobacillus cyri</name>
    <dbReference type="NCBI Taxonomy" id="571932"/>
    <lineage>
        <taxon>Bacteria</taxon>
        <taxon>Bacillati</taxon>
        <taxon>Bacillota</taxon>
        <taxon>Bacilli</taxon>
        <taxon>Bacillales</taxon>
        <taxon>Bacillaceae</taxon>
        <taxon>Thalassobacillus</taxon>
    </lineage>
</organism>
<protein>
    <submittedName>
        <fullName evidence="1">Uncharacterized protein</fullName>
    </submittedName>
</protein>
<gene>
    <name evidence="1" type="ORF">SAMN05421743_108168</name>
</gene>
<dbReference type="Proteomes" id="UP000198584">
    <property type="component" value="Unassembled WGS sequence"/>
</dbReference>
<accession>A0A1H4E7A7</accession>
<dbReference type="EMBL" id="FNQR01000008">
    <property type="protein sequence ID" value="SEA80913.1"/>
    <property type="molecule type" value="Genomic_DNA"/>
</dbReference>
<sequence length="37" mass="4517">MKAIKTLGLDKPERFYSLIELKNRYVNYPIRDILYKN</sequence>
<keyword evidence="2" id="KW-1185">Reference proteome</keyword>
<evidence type="ECO:0000313" key="1">
    <source>
        <dbReference type="EMBL" id="SEA80913.1"/>
    </source>
</evidence>
<reference evidence="1 2" key="1">
    <citation type="submission" date="2016-10" db="EMBL/GenBank/DDBJ databases">
        <authorList>
            <person name="de Groot N.N."/>
        </authorList>
    </citation>
    <scope>NUCLEOTIDE SEQUENCE [LARGE SCALE GENOMIC DNA]</scope>
    <source>
        <strain evidence="1 2">CCM7597</strain>
    </source>
</reference>
<name>A0A1H4E7A7_9BACI</name>
<dbReference type="AlphaFoldDB" id="A0A1H4E7A7"/>
<proteinExistence type="predicted"/>
<evidence type="ECO:0000313" key="2">
    <source>
        <dbReference type="Proteomes" id="UP000198584"/>
    </source>
</evidence>